<proteinExistence type="predicted"/>
<feature type="signal peptide" evidence="2">
    <location>
        <begin position="1"/>
        <end position="19"/>
    </location>
</feature>
<keyword evidence="2" id="KW-0732">Signal</keyword>
<reference evidence="4 5" key="1">
    <citation type="submission" date="2007-06" db="EMBL/GenBank/DDBJ databases">
        <title>The Genome Sequence of Coccidioides posadasii RMSCC_3488.</title>
        <authorList>
            <consortium name="Coccidioides Genome Resources Consortium"/>
            <consortium name="The Broad Institute Genome Sequencing Platform"/>
            <person name="Henn M.R."/>
            <person name="Sykes S."/>
            <person name="Young S."/>
            <person name="Jaffe D."/>
            <person name="Berlin A."/>
            <person name="Alvarez P."/>
            <person name="Butler J."/>
            <person name="Gnerre S."/>
            <person name="Grabherr M."/>
            <person name="Mauceli E."/>
            <person name="Brockman W."/>
            <person name="Kodira C."/>
            <person name="Alvarado L."/>
            <person name="Zeng Q."/>
            <person name="Crawford M."/>
            <person name="Antoine C."/>
            <person name="Devon K."/>
            <person name="Galgiani J."/>
            <person name="Orsborn K."/>
            <person name="Lewis M.L."/>
            <person name="Nusbaum C."/>
            <person name="Galagan J."/>
            <person name="Birren B."/>
        </authorList>
    </citation>
    <scope>NUCLEOTIDE SEQUENCE [LARGE SCALE GENOMIC DNA]</scope>
    <source>
        <strain evidence="4 5">RMSCC 3488</strain>
    </source>
</reference>
<evidence type="ECO:0000256" key="1">
    <source>
        <dbReference type="SAM" id="MobiDB-lite"/>
    </source>
</evidence>
<dbReference type="OrthoDB" id="10254221at2759"/>
<dbReference type="Proteomes" id="UP000054567">
    <property type="component" value="Unassembled WGS sequence"/>
</dbReference>
<feature type="compositionally biased region" description="Polar residues" evidence="1">
    <location>
        <begin position="135"/>
        <end position="144"/>
    </location>
</feature>
<dbReference type="SUPFAM" id="SSF51735">
    <property type="entry name" value="NAD(P)-binding Rossmann-fold domains"/>
    <property type="match status" value="1"/>
</dbReference>
<evidence type="ECO:0000313" key="5">
    <source>
        <dbReference type="Proteomes" id="UP000054567"/>
    </source>
</evidence>
<sequence length="277" mass="30680">MRVILLGATGNLGIRLVAALLAHGHQVVVYVRSPQKFANMAPEGVRSRVTVFNGDATDAESLKTAIREHHCDAMVDTAGNQVWPWKEHQLQKIARAASQAAVDIGRERGVPMRALFICGLGELAYPLPSDEKSQQGKASTSPPNVEQPRRTIGSYLPNFAVEQHRETRAIINAIPLSDLRWTLVCIAIMLPLHEGIELLSEPDPHNLLTTADIPPAWPRRWVARIPWIGTSLEVIMNMAGYTTKLEHIADFIAEDLARGSEKWVGQLVGFREREKGQ</sequence>
<dbReference type="PANTHER" id="PTHR43355:SF7">
    <property type="entry name" value="NAD(P)-BINDING DOMAIN-CONTAINING PROTEIN"/>
    <property type="match status" value="1"/>
</dbReference>
<dbReference type="PANTHER" id="PTHR43355">
    <property type="entry name" value="FLAVIN REDUCTASE (NADPH)"/>
    <property type="match status" value="1"/>
</dbReference>
<reference evidence="5" key="3">
    <citation type="journal article" date="2010" name="Genome Res.">
        <title>Population genomic sequencing of Coccidioides fungi reveals recent hybridization and transposon control.</title>
        <authorList>
            <person name="Neafsey D.E."/>
            <person name="Barker B.M."/>
            <person name="Sharpton T.J."/>
            <person name="Stajich J.E."/>
            <person name="Park D.J."/>
            <person name="Whiston E."/>
            <person name="Hung C.-Y."/>
            <person name="McMahan C."/>
            <person name="White J."/>
            <person name="Sykes S."/>
            <person name="Heiman D."/>
            <person name="Young S."/>
            <person name="Zeng Q."/>
            <person name="Abouelleil A."/>
            <person name="Aftuck L."/>
            <person name="Bessette D."/>
            <person name="Brown A."/>
            <person name="FitzGerald M."/>
            <person name="Lui A."/>
            <person name="Macdonald J.P."/>
            <person name="Priest M."/>
            <person name="Orbach M.J."/>
            <person name="Galgiani J.N."/>
            <person name="Kirkland T.N."/>
            <person name="Cole G.T."/>
            <person name="Birren B.W."/>
            <person name="Henn M.R."/>
            <person name="Taylor J.W."/>
            <person name="Rounsley S.D."/>
        </authorList>
    </citation>
    <scope>NUCLEOTIDE SEQUENCE [LARGE SCALE GENOMIC DNA]</scope>
    <source>
        <strain evidence="5">RMSCC 3488</strain>
    </source>
</reference>
<evidence type="ECO:0000256" key="2">
    <source>
        <dbReference type="SAM" id="SignalP"/>
    </source>
</evidence>
<dbReference type="AlphaFoldDB" id="A0A0J6F4M1"/>
<organism evidence="4 5">
    <name type="scientific">Coccidioides posadasii RMSCC 3488</name>
    <dbReference type="NCBI Taxonomy" id="454284"/>
    <lineage>
        <taxon>Eukaryota</taxon>
        <taxon>Fungi</taxon>
        <taxon>Dikarya</taxon>
        <taxon>Ascomycota</taxon>
        <taxon>Pezizomycotina</taxon>
        <taxon>Eurotiomycetes</taxon>
        <taxon>Eurotiomycetidae</taxon>
        <taxon>Onygenales</taxon>
        <taxon>Onygenaceae</taxon>
        <taxon>Coccidioides</taxon>
    </lineage>
</organism>
<name>A0A0J6F4M1_COCPO</name>
<protein>
    <recommendedName>
        <fullName evidence="3">NAD(P)-binding domain-containing protein</fullName>
    </recommendedName>
</protein>
<reference evidence="5" key="2">
    <citation type="journal article" date="2009" name="Genome Res.">
        <title>Comparative genomic analyses of the human fungal pathogens Coccidioides and their relatives.</title>
        <authorList>
            <person name="Sharpton T.J."/>
            <person name="Stajich J.E."/>
            <person name="Rounsley S.D."/>
            <person name="Gardner M.J."/>
            <person name="Wortman J.R."/>
            <person name="Jordar V.S."/>
            <person name="Maiti R."/>
            <person name="Kodira C.D."/>
            <person name="Neafsey D.E."/>
            <person name="Zeng Q."/>
            <person name="Hung C.-Y."/>
            <person name="McMahan C."/>
            <person name="Muszewska A."/>
            <person name="Grynberg M."/>
            <person name="Mandel M.A."/>
            <person name="Kellner E.M."/>
            <person name="Barker B.M."/>
            <person name="Galgiani J.N."/>
            <person name="Orbach M.J."/>
            <person name="Kirkland T.N."/>
            <person name="Cole G.T."/>
            <person name="Henn M.R."/>
            <person name="Birren B.W."/>
            <person name="Taylor J.W."/>
        </authorList>
    </citation>
    <scope>NUCLEOTIDE SEQUENCE [LARGE SCALE GENOMIC DNA]</scope>
    <source>
        <strain evidence="5">RMSCC 3488</strain>
    </source>
</reference>
<evidence type="ECO:0000313" key="4">
    <source>
        <dbReference type="EMBL" id="KMM63919.1"/>
    </source>
</evidence>
<dbReference type="VEuPathDB" id="FungiDB:CPAG_00272"/>
<accession>A0A0J6F4M1</accession>
<dbReference type="GO" id="GO:0016646">
    <property type="term" value="F:oxidoreductase activity, acting on the CH-NH group of donors, NAD or NADP as acceptor"/>
    <property type="evidence" value="ECO:0007669"/>
    <property type="project" value="TreeGrafter"/>
</dbReference>
<dbReference type="EMBL" id="DS268109">
    <property type="protein sequence ID" value="KMM63919.1"/>
    <property type="molecule type" value="Genomic_DNA"/>
</dbReference>
<dbReference type="InterPro" id="IPR051606">
    <property type="entry name" value="Polyketide_Oxido-like"/>
</dbReference>
<dbReference type="Pfam" id="PF13460">
    <property type="entry name" value="NAD_binding_10"/>
    <property type="match status" value="1"/>
</dbReference>
<evidence type="ECO:0000259" key="3">
    <source>
        <dbReference type="Pfam" id="PF13460"/>
    </source>
</evidence>
<feature type="region of interest" description="Disordered" evidence="1">
    <location>
        <begin position="129"/>
        <end position="150"/>
    </location>
</feature>
<gene>
    <name evidence="4" type="ORF">CPAG_00272</name>
</gene>
<feature type="chain" id="PRO_5005271005" description="NAD(P)-binding domain-containing protein" evidence="2">
    <location>
        <begin position="20"/>
        <end position="277"/>
    </location>
</feature>
<feature type="domain" description="NAD(P)-binding" evidence="3">
    <location>
        <begin position="7"/>
        <end position="102"/>
    </location>
</feature>
<dbReference type="Gene3D" id="3.40.50.720">
    <property type="entry name" value="NAD(P)-binding Rossmann-like Domain"/>
    <property type="match status" value="1"/>
</dbReference>
<dbReference type="InterPro" id="IPR016040">
    <property type="entry name" value="NAD(P)-bd_dom"/>
</dbReference>
<dbReference type="InterPro" id="IPR036291">
    <property type="entry name" value="NAD(P)-bd_dom_sf"/>
</dbReference>